<dbReference type="Pfam" id="PF01381">
    <property type="entry name" value="HTH_3"/>
    <property type="match status" value="1"/>
</dbReference>
<dbReference type="KEGG" id="pll:I858_000425"/>
<dbReference type="STRING" id="1302659.I858_000425"/>
<dbReference type="GO" id="GO:0003677">
    <property type="term" value="F:DNA binding"/>
    <property type="evidence" value="ECO:0007669"/>
    <property type="project" value="UniProtKB-KW"/>
</dbReference>
<organism evidence="4 5">
    <name type="scientific">Planococcus versutus</name>
    <dbReference type="NCBI Taxonomy" id="1302659"/>
    <lineage>
        <taxon>Bacteria</taxon>
        <taxon>Bacillati</taxon>
        <taxon>Bacillota</taxon>
        <taxon>Bacilli</taxon>
        <taxon>Bacillales</taxon>
        <taxon>Caryophanaceae</taxon>
        <taxon>Planococcus</taxon>
    </lineage>
</organism>
<dbReference type="CDD" id="cd00093">
    <property type="entry name" value="HTH_XRE"/>
    <property type="match status" value="1"/>
</dbReference>
<dbReference type="RefSeq" id="WP_065524131.1">
    <property type="nucleotide sequence ID" value="NZ_CP016540.2"/>
</dbReference>
<evidence type="ECO:0000256" key="1">
    <source>
        <dbReference type="ARBA" id="ARBA00023125"/>
    </source>
</evidence>
<keyword evidence="1" id="KW-0238">DNA-binding</keyword>
<dbReference type="OrthoDB" id="428540at2"/>
<dbReference type="EMBL" id="CP016540">
    <property type="protein sequence ID" value="ANU25541.1"/>
    <property type="molecule type" value="Genomic_DNA"/>
</dbReference>
<dbReference type="GO" id="GO:0005829">
    <property type="term" value="C:cytosol"/>
    <property type="evidence" value="ECO:0007669"/>
    <property type="project" value="TreeGrafter"/>
</dbReference>
<feature type="domain" description="HTH cro/C1-type" evidence="3">
    <location>
        <begin position="34"/>
        <end position="88"/>
    </location>
</feature>
<name>A0A1B1RX72_9BACL</name>
<dbReference type="InterPro" id="IPR050807">
    <property type="entry name" value="TransReg_Diox_bact_type"/>
</dbReference>
<feature type="compositionally biased region" description="Basic and acidic residues" evidence="2">
    <location>
        <begin position="90"/>
        <end position="108"/>
    </location>
</feature>
<evidence type="ECO:0000313" key="4">
    <source>
        <dbReference type="EMBL" id="ANU25541.1"/>
    </source>
</evidence>
<sequence length="108" mass="12139">MSFLESYVAENLKDPGFAKEWADSGLEYTIARNIIQRRNRLGLTQSEVASRMHTKQNVVSRIENGSQNVTLKSLKSLAAALQTDVPSLMQEHDEKQDEKKTSSDLVKS</sequence>
<evidence type="ECO:0000256" key="2">
    <source>
        <dbReference type="SAM" id="MobiDB-lite"/>
    </source>
</evidence>
<evidence type="ECO:0000259" key="3">
    <source>
        <dbReference type="PROSITE" id="PS50943"/>
    </source>
</evidence>
<dbReference type="PANTHER" id="PTHR46797">
    <property type="entry name" value="HTH-TYPE TRANSCRIPTIONAL REGULATOR"/>
    <property type="match status" value="1"/>
</dbReference>
<dbReference type="Gene3D" id="1.10.260.40">
    <property type="entry name" value="lambda repressor-like DNA-binding domains"/>
    <property type="match status" value="1"/>
</dbReference>
<feature type="region of interest" description="Disordered" evidence="2">
    <location>
        <begin position="85"/>
        <end position="108"/>
    </location>
</feature>
<reference evidence="4" key="1">
    <citation type="submission" date="2016-10" db="EMBL/GenBank/DDBJ databases">
        <authorList>
            <person name="See-Too W.S."/>
        </authorList>
    </citation>
    <scope>NUCLEOTIDE SEQUENCE</scope>
    <source>
        <strain evidence="4">L10.15</strain>
    </source>
</reference>
<evidence type="ECO:0000313" key="5">
    <source>
        <dbReference type="Proteomes" id="UP000053354"/>
    </source>
</evidence>
<dbReference type="SMART" id="SM00530">
    <property type="entry name" value="HTH_XRE"/>
    <property type="match status" value="1"/>
</dbReference>
<dbReference type="InterPro" id="IPR010982">
    <property type="entry name" value="Lambda_DNA-bd_dom_sf"/>
</dbReference>
<gene>
    <name evidence="4" type="ORF">I858_000425</name>
</gene>
<dbReference type="GO" id="GO:0003700">
    <property type="term" value="F:DNA-binding transcription factor activity"/>
    <property type="evidence" value="ECO:0007669"/>
    <property type="project" value="TreeGrafter"/>
</dbReference>
<dbReference type="PROSITE" id="PS50943">
    <property type="entry name" value="HTH_CROC1"/>
    <property type="match status" value="1"/>
</dbReference>
<dbReference type="SUPFAM" id="SSF47413">
    <property type="entry name" value="lambda repressor-like DNA-binding domains"/>
    <property type="match status" value="1"/>
</dbReference>
<accession>A0A1B1RX72</accession>
<protein>
    <recommendedName>
        <fullName evidence="3">HTH cro/C1-type domain-containing protein</fullName>
    </recommendedName>
</protein>
<dbReference type="PANTHER" id="PTHR46797:SF1">
    <property type="entry name" value="METHYLPHOSPHONATE SYNTHASE"/>
    <property type="match status" value="1"/>
</dbReference>
<dbReference type="InterPro" id="IPR001387">
    <property type="entry name" value="Cro/C1-type_HTH"/>
</dbReference>
<proteinExistence type="predicted"/>
<keyword evidence="5" id="KW-1185">Reference proteome</keyword>
<dbReference type="AlphaFoldDB" id="A0A1B1RX72"/>
<dbReference type="Proteomes" id="UP000053354">
    <property type="component" value="Chromosome"/>
</dbReference>